<dbReference type="HOGENOM" id="CLU_189475_0_0_1"/>
<evidence type="ECO:0000313" key="2">
    <source>
        <dbReference type="Proteomes" id="UP000026962"/>
    </source>
</evidence>
<dbReference type="PANTHER" id="PTHR33709:SF4">
    <property type="entry name" value="OS08G0230200 PROTEIN"/>
    <property type="match status" value="1"/>
</dbReference>
<dbReference type="Gramene" id="OPUNC08G03910.1">
    <property type="protein sequence ID" value="OPUNC08G03910.1"/>
    <property type="gene ID" value="OPUNC08G03910"/>
</dbReference>
<dbReference type="AlphaFoldDB" id="A0A0E0LRM8"/>
<name>A0A0E0LRM8_ORYPU</name>
<dbReference type="InterPro" id="IPR040339">
    <property type="entry name" value="At1g16860-like"/>
</dbReference>
<evidence type="ECO:0000313" key="1">
    <source>
        <dbReference type="EnsemblPlants" id="OPUNC08G03910.1"/>
    </source>
</evidence>
<dbReference type="Proteomes" id="UP000026962">
    <property type="component" value="Chromosome 8"/>
</dbReference>
<dbReference type="OMA" id="NDRIMCL"/>
<dbReference type="STRING" id="4537.A0A0E0LRM8"/>
<dbReference type="Gramene" id="OPUNC08G06580.1">
    <property type="protein sequence ID" value="OPUNC08G06580.1"/>
    <property type="gene ID" value="OPUNC08G06580"/>
</dbReference>
<keyword evidence="2" id="KW-1185">Reference proteome</keyword>
<reference evidence="1" key="1">
    <citation type="submission" date="2015-04" db="UniProtKB">
        <authorList>
            <consortium name="EnsemblPlants"/>
        </authorList>
    </citation>
    <scope>IDENTIFICATION</scope>
</reference>
<sequence length="73" mass="8320">MINPDNKDMSPEFLRRIRERNVSRNDRIMCLKEGYIKEGNRVCIMGVVRRNNNVLMIAHPSEPISTGCQSASG</sequence>
<dbReference type="EnsemblPlants" id="OPUNC08G03910.1">
    <property type="protein sequence ID" value="OPUNC08G03910.1"/>
    <property type="gene ID" value="OPUNC08G03910"/>
</dbReference>
<dbReference type="PANTHER" id="PTHR33709">
    <property type="entry name" value="OSJNBA0035M09.9 PROTEIN"/>
    <property type="match status" value="1"/>
</dbReference>
<protein>
    <submittedName>
        <fullName evidence="1">Uncharacterized protein</fullName>
    </submittedName>
</protein>
<dbReference type="EnsemblPlants" id="OPUNC08G06580.1">
    <property type="protein sequence ID" value="OPUNC08G06580.1"/>
    <property type="gene ID" value="OPUNC08G06580"/>
</dbReference>
<organism evidence="1">
    <name type="scientific">Oryza punctata</name>
    <name type="common">Red rice</name>
    <dbReference type="NCBI Taxonomy" id="4537"/>
    <lineage>
        <taxon>Eukaryota</taxon>
        <taxon>Viridiplantae</taxon>
        <taxon>Streptophyta</taxon>
        <taxon>Embryophyta</taxon>
        <taxon>Tracheophyta</taxon>
        <taxon>Spermatophyta</taxon>
        <taxon>Magnoliopsida</taxon>
        <taxon>Liliopsida</taxon>
        <taxon>Poales</taxon>
        <taxon>Poaceae</taxon>
        <taxon>BOP clade</taxon>
        <taxon>Oryzoideae</taxon>
        <taxon>Oryzeae</taxon>
        <taxon>Oryzinae</taxon>
        <taxon>Oryza</taxon>
    </lineage>
</organism>
<accession>A0A0E0LRM8</accession>
<reference evidence="1" key="2">
    <citation type="submission" date="2018-05" db="EMBL/GenBank/DDBJ databases">
        <title>OpunRS2 (Oryza punctata Reference Sequence Version 2).</title>
        <authorList>
            <person name="Zhang J."/>
            <person name="Kudrna D."/>
            <person name="Lee S."/>
            <person name="Talag J."/>
            <person name="Welchert J."/>
            <person name="Wing R.A."/>
        </authorList>
    </citation>
    <scope>NUCLEOTIDE SEQUENCE [LARGE SCALE GENOMIC DNA]</scope>
</reference>
<proteinExistence type="predicted"/>